<reference evidence="1 2" key="1">
    <citation type="journal article" date="2024" name="G3 (Bethesda)">
        <title>Genome assembly of Hibiscus sabdariffa L. provides insights into metabolisms of medicinal natural products.</title>
        <authorList>
            <person name="Kim T."/>
        </authorList>
    </citation>
    <scope>NUCLEOTIDE SEQUENCE [LARGE SCALE GENOMIC DNA]</scope>
    <source>
        <strain evidence="1">TK-2024</strain>
        <tissue evidence="1">Old leaves</tissue>
    </source>
</reference>
<accession>A0ABR2QNM9</accession>
<dbReference type="Proteomes" id="UP001396334">
    <property type="component" value="Unassembled WGS sequence"/>
</dbReference>
<name>A0ABR2QNM9_9ROSI</name>
<gene>
    <name evidence="1" type="ORF">V6N11_024982</name>
</gene>
<sequence length="163" mass="17816">MTGTMNSTHIVVVVSENADPNIINVVVTEGLSLLRRLEPPDRLVIDATLPQTATSVKILGIGHVVNQLIQDSMMLPVHDASPMCSLKDYVRSADAFAHSPCLHEFLSDSSEWDIPCITHLLRSGVIPHIMAVFPLSLEGQPDSIAWSRTALRILCGILLGYHE</sequence>
<protein>
    <submittedName>
        <fullName evidence="1">Uncharacterized protein</fullName>
    </submittedName>
</protein>
<proteinExistence type="predicted"/>
<organism evidence="1 2">
    <name type="scientific">Hibiscus sabdariffa</name>
    <name type="common">roselle</name>
    <dbReference type="NCBI Taxonomy" id="183260"/>
    <lineage>
        <taxon>Eukaryota</taxon>
        <taxon>Viridiplantae</taxon>
        <taxon>Streptophyta</taxon>
        <taxon>Embryophyta</taxon>
        <taxon>Tracheophyta</taxon>
        <taxon>Spermatophyta</taxon>
        <taxon>Magnoliopsida</taxon>
        <taxon>eudicotyledons</taxon>
        <taxon>Gunneridae</taxon>
        <taxon>Pentapetalae</taxon>
        <taxon>rosids</taxon>
        <taxon>malvids</taxon>
        <taxon>Malvales</taxon>
        <taxon>Malvaceae</taxon>
        <taxon>Malvoideae</taxon>
        <taxon>Hibiscus</taxon>
    </lineage>
</organism>
<dbReference type="EMBL" id="JBBPBN010000035">
    <property type="protein sequence ID" value="KAK9002298.1"/>
    <property type="molecule type" value="Genomic_DNA"/>
</dbReference>
<comment type="caution">
    <text evidence="1">The sequence shown here is derived from an EMBL/GenBank/DDBJ whole genome shotgun (WGS) entry which is preliminary data.</text>
</comment>
<keyword evidence="2" id="KW-1185">Reference proteome</keyword>
<evidence type="ECO:0000313" key="1">
    <source>
        <dbReference type="EMBL" id="KAK9002298.1"/>
    </source>
</evidence>
<evidence type="ECO:0000313" key="2">
    <source>
        <dbReference type="Proteomes" id="UP001396334"/>
    </source>
</evidence>